<evidence type="ECO:0000313" key="2">
    <source>
        <dbReference type="Proteomes" id="UP001366166"/>
    </source>
</evidence>
<dbReference type="AlphaFoldDB" id="A0AAU9EJX2"/>
<organism evidence="1 2">
    <name type="scientific">Desulfoferula mesophila</name>
    <dbReference type="NCBI Taxonomy" id="3058419"/>
    <lineage>
        <taxon>Bacteria</taxon>
        <taxon>Pseudomonadati</taxon>
        <taxon>Thermodesulfobacteriota</taxon>
        <taxon>Desulfarculia</taxon>
        <taxon>Desulfarculales</taxon>
        <taxon>Desulfarculaceae</taxon>
        <taxon>Desulfoferula</taxon>
    </lineage>
</organism>
<proteinExistence type="predicted"/>
<dbReference type="EMBL" id="AP028679">
    <property type="protein sequence ID" value="BEQ17025.1"/>
    <property type="molecule type" value="Genomic_DNA"/>
</dbReference>
<dbReference type="Proteomes" id="UP001366166">
    <property type="component" value="Chromosome"/>
</dbReference>
<gene>
    <name evidence="1" type="ORF">FAK_40910</name>
</gene>
<name>A0AAU9EJX2_9BACT</name>
<accession>A0AAU9EJX2</accession>
<sequence>MSERQTTLVLVDPDERQALSLGGAVFYYRRLSLGALAAIERQQLCLLPADQGRGPRPWLPPQALEAALAAHALVGWEGVSGPEGEPVPYSPAAALRLPVAVRRRLVRRAQSPQFQPGEKT</sequence>
<dbReference type="KEGG" id="dmp:FAK_40910"/>
<reference evidence="2" key="1">
    <citation type="journal article" date="2023" name="Arch. Microbiol.">
        <title>Desulfoferula mesophilus gen. nov. sp. nov., a mesophilic sulfate-reducing bacterium isolated from a brackish lake sediment.</title>
        <authorList>
            <person name="Watanabe T."/>
            <person name="Yabe T."/>
            <person name="Tsuji J.M."/>
            <person name="Fukui M."/>
        </authorList>
    </citation>
    <scope>NUCLEOTIDE SEQUENCE [LARGE SCALE GENOMIC DNA]</scope>
    <source>
        <strain evidence="2">12FAK</strain>
    </source>
</reference>
<protein>
    <submittedName>
        <fullName evidence="1">Uncharacterized protein</fullName>
    </submittedName>
</protein>
<dbReference type="RefSeq" id="WP_338603685.1">
    <property type="nucleotide sequence ID" value="NZ_AP028679.1"/>
</dbReference>
<evidence type="ECO:0000313" key="1">
    <source>
        <dbReference type="EMBL" id="BEQ17025.1"/>
    </source>
</evidence>
<keyword evidence="2" id="KW-1185">Reference proteome</keyword>